<sequence>MLYRVSKIIPNEKLGTYLKAYSDVNNVIHNKSDYVSNWTTWCSERYDCNITNTTNTATNVIDAAQ</sequence>
<evidence type="ECO:0000313" key="2">
    <source>
        <dbReference type="Proteomes" id="UP000478052"/>
    </source>
</evidence>
<dbReference type="EMBL" id="VUJU01010247">
    <property type="protein sequence ID" value="KAF0715082.1"/>
    <property type="molecule type" value="Genomic_DNA"/>
</dbReference>
<keyword evidence="2" id="KW-1185">Reference proteome</keyword>
<comment type="caution">
    <text evidence="1">The sequence shown here is derived from an EMBL/GenBank/DDBJ whole genome shotgun (WGS) entry which is preliminary data.</text>
</comment>
<evidence type="ECO:0000313" key="1">
    <source>
        <dbReference type="EMBL" id="KAF0715082.1"/>
    </source>
</evidence>
<name>A0A6G0VZX2_APHCR</name>
<dbReference type="Proteomes" id="UP000478052">
    <property type="component" value="Unassembled WGS sequence"/>
</dbReference>
<dbReference type="AlphaFoldDB" id="A0A6G0VZX2"/>
<proteinExistence type="predicted"/>
<protein>
    <submittedName>
        <fullName evidence="1">Uncharacterized protein</fullName>
    </submittedName>
</protein>
<organism evidence="1 2">
    <name type="scientific">Aphis craccivora</name>
    <name type="common">Cowpea aphid</name>
    <dbReference type="NCBI Taxonomy" id="307492"/>
    <lineage>
        <taxon>Eukaryota</taxon>
        <taxon>Metazoa</taxon>
        <taxon>Ecdysozoa</taxon>
        <taxon>Arthropoda</taxon>
        <taxon>Hexapoda</taxon>
        <taxon>Insecta</taxon>
        <taxon>Pterygota</taxon>
        <taxon>Neoptera</taxon>
        <taxon>Paraneoptera</taxon>
        <taxon>Hemiptera</taxon>
        <taxon>Sternorrhyncha</taxon>
        <taxon>Aphidomorpha</taxon>
        <taxon>Aphidoidea</taxon>
        <taxon>Aphididae</taxon>
        <taxon>Aphidini</taxon>
        <taxon>Aphis</taxon>
        <taxon>Aphis</taxon>
    </lineage>
</organism>
<accession>A0A6G0VZX2</accession>
<reference evidence="1 2" key="1">
    <citation type="submission" date="2019-08" db="EMBL/GenBank/DDBJ databases">
        <title>Whole genome of Aphis craccivora.</title>
        <authorList>
            <person name="Voronova N.V."/>
            <person name="Shulinski R.S."/>
            <person name="Bandarenka Y.V."/>
            <person name="Zhorov D.G."/>
            <person name="Warner D."/>
        </authorList>
    </citation>
    <scope>NUCLEOTIDE SEQUENCE [LARGE SCALE GENOMIC DNA]</scope>
    <source>
        <strain evidence="1">180601</strain>
        <tissue evidence="1">Whole Body</tissue>
    </source>
</reference>
<feature type="non-terminal residue" evidence="1">
    <location>
        <position position="65"/>
    </location>
</feature>
<gene>
    <name evidence="1" type="ORF">FWK35_00037950</name>
</gene>